<dbReference type="InterPro" id="IPR029199">
    <property type="entry name" value="THRAP3_BCLAF1"/>
</dbReference>
<dbReference type="GO" id="GO:0005737">
    <property type="term" value="C:cytoplasm"/>
    <property type="evidence" value="ECO:0007669"/>
    <property type="project" value="UniProtKB-SubCell"/>
</dbReference>
<keyword evidence="17" id="KW-1185">Reference proteome</keyword>
<feature type="compositionally biased region" description="Low complexity" evidence="14">
    <location>
        <begin position="7"/>
        <end position="26"/>
    </location>
</feature>
<dbReference type="AlphaFoldDB" id="A0A553Q7Q0"/>
<keyword evidence="5" id="KW-0813">Transport</keyword>
<evidence type="ECO:0000259" key="15">
    <source>
        <dbReference type="Pfam" id="PF09405"/>
    </source>
</evidence>
<evidence type="ECO:0000256" key="10">
    <source>
        <dbReference type="ARBA" id="ARBA00022884"/>
    </source>
</evidence>
<accession>A0A553Q7Q0</accession>
<evidence type="ECO:0000313" key="16">
    <source>
        <dbReference type="EMBL" id="TRY85956.1"/>
    </source>
</evidence>
<feature type="compositionally biased region" description="Basic and acidic residues" evidence="14">
    <location>
        <begin position="106"/>
        <end position="116"/>
    </location>
</feature>
<keyword evidence="10" id="KW-0694">RNA-binding</keyword>
<dbReference type="GO" id="GO:0003712">
    <property type="term" value="F:transcription coregulator activity"/>
    <property type="evidence" value="ECO:0007669"/>
    <property type="project" value="TreeGrafter"/>
</dbReference>
<reference evidence="16 17" key="1">
    <citation type="journal article" date="2019" name="Sci. Data">
        <title>Hybrid genome assembly and annotation of Danionella translucida.</title>
        <authorList>
            <person name="Kadobianskyi M."/>
            <person name="Schulze L."/>
            <person name="Schuelke M."/>
            <person name="Judkewitz B."/>
        </authorList>
    </citation>
    <scope>NUCLEOTIDE SEQUENCE [LARGE SCALE GENOMIC DNA]</scope>
    <source>
        <strain evidence="16 17">Bolton</strain>
    </source>
</reference>
<keyword evidence="11" id="KW-0866">Nonsense-mediated mRNA decay</keyword>
<dbReference type="PANTHER" id="PTHR15268:SF16">
    <property type="entry name" value="THYROID HORMONE RECEPTOR-ASSOCIATED PROTEIN 3"/>
    <property type="match status" value="1"/>
</dbReference>
<gene>
    <name evidence="16" type="ORF">DNTS_032716</name>
</gene>
<dbReference type="GO" id="GO:0045944">
    <property type="term" value="P:positive regulation of transcription by RNA polymerase II"/>
    <property type="evidence" value="ECO:0007669"/>
    <property type="project" value="TreeGrafter"/>
</dbReference>
<dbReference type="Pfam" id="PF09405">
    <property type="entry name" value="Btz"/>
    <property type="match status" value="1"/>
</dbReference>
<sequence>MRGRGWNRGNYPGNNPMNNPQNMGGPSRPPEEEWDPEYTPKSRKYFQHDDRDKEGEMKWVDTRGRGRGNYPRSRGTFMVRKGGGSPKWTHDMFQGNAEGGEMVDGGSEHKDEDKSGDNSASKP</sequence>
<keyword evidence="13" id="KW-0539">Nucleus</keyword>
<dbReference type="OrthoDB" id="9948513at2759"/>
<dbReference type="GO" id="GO:0003677">
    <property type="term" value="F:DNA binding"/>
    <property type="evidence" value="ECO:0007669"/>
    <property type="project" value="TreeGrafter"/>
</dbReference>
<evidence type="ECO:0000313" key="17">
    <source>
        <dbReference type="Proteomes" id="UP000316079"/>
    </source>
</evidence>
<dbReference type="GO" id="GO:0035145">
    <property type="term" value="C:exon-exon junction complex"/>
    <property type="evidence" value="ECO:0007669"/>
    <property type="project" value="InterPro"/>
</dbReference>
<evidence type="ECO:0000256" key="6">
    <source>
        <dbReference type="ARBA" id="ARBA00022490"/>
    </source>
</evidence>
<proteinExistence type="inferred from homology"/>
<evidence type="ECO:0000256" key="1">
    <source>
        <dbReference type="ARBA" id="ARBA00004123"/>
    </source>
</evidence>
<name>A0A553Q7Q0_9TELE</name>
<keyword evidence="9" id="KW-0810">Translation regulation</keyword>
<dbReference type="GO" id="GO:0003729">
    <property type="term" value="F:mRNA binding"/>
    <property type="evidence" value="ECO:0007669"/>
    <property type="project" value="InterPro"/>
</dbReference>
<evidence type="ECO:0000256" key="7">
    <source>
        <dbReference type="ARBA" id="ARBA00022664"/>
    </source>
</evidence>
<comment type="similarity">
    <text evidence="3">Belongs to the BCLAF1/THRAP3 family.</text>
</comment>
<comment type="subcellular location">
    <subcellularLocation>
        <location evidence="2">Cytoplasm</location>
    </subcellularLocation>
    <subcellularLocation>
        <location evidence="1">Nucleus</location>
    </subcellularLocation>
</comment>
<keyword evidence="7" id="KW-0507">mRNA processing</keyword>
<evidence type="ECO:0000256" key="13">
    <source>
        <dbReference type="ARBA" id="ARBA00023242"/>
    </source>
</evidence>
<dbReference type="GO" id="GO:0051028">
    <property type="term" value="P:mRNA transport"/>
    <property type="evidence" value="ECO:0007669"/>
    <property type="project" value="UniProtKB-KW"/>
</dbReference>
<evidence type="ECO:0000256" key="9">
    <source>
        <dbReference type="ARBA" id="ARBA00022845"/>
    </source>
</evidence>
<evidence type="ECO:0000256" key="12">
    <source>
        <dbReference type="ARBA" id="ARBA00023187"/>
    </source>
</evidence>
<dbReference type="GO" id="GO:0006417">
    <property type="term" value="P:regulation of translation"/>
    <property type="evidence" value="ECO:0007669"/>
    <property type="project" value="UniProtKB-KW"/>
</dbReference>
<dbReference type="GO" id="GO:0006397">
    <property type="term" value="P:mRNA processing"/>
    <property type="evidence" value="ECO:0007669"/>
    <property type="project" value="UniProtKB-KW"/>
</dbReference>
<feature type="domain" description="Btz" evidence="15">
    <location>
        <begin position="31"/>
        <end position="98"/>
    </location>
</feature>
<evidence type="ECO:0000256" key="4">
    <source>
        <dbReference type="ARBA" id="ARBA00009548"/>
    </source>
</evidence>
<dbReference type="InterPro" id="IPR018545">
    <property type="entry name" value="Btz_dom"/>
</dbReference>
<evidence type="ECO:0000256" key="11">
    <source>
        <dbReference type="ARBA" id="ARBA00023161"/>
    </source>
</evidence>
<dbReference type="GO" id="GO:0000184">
    <property type="term" value="P:nuclear-transcribed mRNA catabolic process, nonsense-mediated decay"/>
    <property type="evidence" value="ECO:0007669"/>
    <property type="project" value="UniProtKB-KW"/>
</dbReference>
<evidence type="ECO:0000256" key="3">
    <source>
        <dbReference type="ARBA" id="ARBA00006481"/>
    </source>
</evidence>
<comment type="similarity">
    <text evidence="4">Belongs to the CASC3 family.</text>
</comment>
<feature type="compositionally biased region" description="Basic and acidic residues" evidence="14">
    <location>
        <begin position="46"/>
        <end position="64"/>
    </location>
</feature>
<dbReference type="Proteomes" id="UP000316079">
    <property type="component" value="Unassembled WGS sequence"/>
</dbReference>
<keyword evidence="8" id="KW-0509">mRNA transport</keyword>
<dbReference type="PANTHER" id="PTHR15268">
    <property type="entry name" value="THRAP3/BCLAF1"/>
    <property type="match status" value="1"/>
</dbReference>
<protein>
    <recommendedName>
        <fullName evidence="15">Btz domain-containing protein</fullName>
    </recommendedName>
</protein>
<evidence type="ECO:0000256" key="14">
    <source>
        <dbReference type="SAM" id="MobiDB-lite"/>
    </source>
</evidence>
<keyword evidence="12" id="KW-0508">mRNA splicing</keyword>
<evidence type="ECO:0000256" key="2">
    <source>
        <dbReference type="ARBA" id="ARBA00004496"/>
    </source>
</evidence>
<dbReference type="EMBL" id="SRMA01026255">
    <property type="protein sequence ID" value="TRY85956.1"/>
    <property type="molecule type" value="Genomic_DNA"/>
</dbReference>
<organism evidence="16 17">
    <name type="scientific">Danionella cerebrum</name>
    <dbReference type="NCBI Taxonomy" id="2873325"/>
    <lineage>
        <taxon>Eukaryota</taxon>
        <taxon>Metazoa</taxon>
        <taxon>Chordata</taxon>
        <taxon>Craniata</taxon>
        <taxon>Vertebrata</taxon>
        <taxon>Euteleostomi</taxon>
        <taxon>Actinopterygii</taxon>
        <taxon>Neopterygii</taxon>
        <taxon>Teleostei</taxon>
        <taxon>Ostariophysi</taxon>
        <taxon>Cypriniformes</taxon>
        <taxon>Danionidae</taxon>
        <taxon>Danioninae</taxon>
        <taxon>Danionella</taxon>
    </lineage>
</organism>
<evidence type="ECO:0000256" key="8">
    <source>
        <dbReference type="ARBA" id="ARBA00022816"/>
    </source>
</evidence>
<dbReference type="GO" id="GO:0008380">
    <property type="term" value="P:RNA splicing"/>
    <property type="evidence" value="ECO:0007669"/>
    <property type="project" value="UniProtKB-KW"/>
</dbReference>
<feature type="region of interest" description="Disordered" evidence="14">
    <location>
        <begin position="1"/>
        <end position="123"/>
    </location>
</feature>
<evidence type="ECO:0000256" key="5">
    <source>
        <dbReference type="ARBA" id="ARBA00022448"/>
    </source>
</evidence>
<dbReference type="GO" id="GO:0016592">
    <property type="term" value="C:mediator complex"/>
    <property type="evidence" value="ECO:0007669"/>
    <property type="project" value="TreeGrafter"/>
</dbReference>
<comment type="caution">
    <text evidence="16">The sequence shown here is derived from an EMBL/GenBank/DDBJ whole genome shotgun (WGS) entry which is preliminary data.</text>
</comment>
<keyword evidence="6" id="KW-0963">Cytoplasm</keyword>